<dbReference type="OrthoDB" id="4577644at2"/>
<sequence length="314" mass="32973">MTWDPLTLPRSDGRTFAVTGATAGIGYFAAEQLASTGAHVVLVSRTPAKLDRARATLLEHVRGAQVDTVVLDLTSLASVAAAGAELAALPRLDGMLLNGGTMTMARGMSTSDGLPLMIGTHHVANAALAAAVLPALARSAVDSGDPARLVHTSTGFVRRFRFEIDDLLDAPRVAIAAYIHAKTATEIFAFELDRRLRARSTPVQSLVVRPGVGVDAKTPERIGVRDSTTPSQRNPVTPLAQGKDTAAWSAVRAMLDPSLRSGDYVGPAGAFRGLPVVVERSAHTATPPGDRAARLWDQTERLGGVTLSHTEGPL</sequence>
<feature type="region of interest" description="Disordered" evidence="3">
    <location>
        <begin position="223"/>
        <end position="243"/>
    </location>
</feature>
<dbReference type="Proteomes" id="UP000288547">
    <property type="component" value="Unassembled WGS sequence"/>
</dbReference>
<organism evidence="4 5">
    <name type="scientific">Labedella phragmitis</name>
    <dbReference type="NCBI Taxonomy" id="2498849"/>
    <lineage>
        <taxon>Bacteria</taxon>
        <taxon>Bacillati</taxon>
        <taxon>Actinomycetota</taxon>
        <taxon>Actinomycetes</taxon>
        <taxon>Micrococcales</taxon>
        <taxon>Microbacteriaceae</taxon>
        <taxon>Labedella</taxon>
    </lineage>
</organism>
<evidence type="ECO:0000313" key="5">
    <source>
        <dbReference type="Proteomes" id="UP000288547"/>
    </source>
</evidence>
<dbReference type="SUPFAM" id="SSF51735">
    <property type="entry name" value="NAD(P)-binding Rossmann-fold domains"/>
    <property type="match status" value="1"/>
</dbReference>
<comment type="caution">
    <text evidence="4">The sequence shown here is derived from an EMBL/GenBank/DDBJ whole genome shotgun (WGS) entry which is preliminary data.</text>
</comment>
<keyword evidence="2" id="KW-0560">Oxidoreductase</keyword>
<keyword evidence="5" id="KW-1185">Reference proteome</keyword>
<name>A0A3S3ZCU4_9MICO</name>
<dbReference type="GO" id="GO:0016491">
    <property type="term" value="F:oxidoreductase activity"/>
    <property type="evidence" value="ECO:0007669"/>
    <property type="project" value="UniProtKB-KW"/>
</dbReference>
<evidence type="ECO:0000313" key="4">
    <source>
        <dbReference type="EMBL" id="RWZ52733.1"/>
    </source>
</evidence>
<protein>
    <submittedName>
        <fullName evidence="4">SDR family NAD(P)-dependent oxidoreductase</fullName>
    </submittedName>
</protein>
<feature type="compositionally biased region" description="Polar residues" evidence="3">
    <location>
        <begin position="226"/>
        <end position="235"/>
    </location>
</feature>
<accession>A0A3S3ZCU4</accession>
<evidence type="ECO:0000256" key="3">
    <source>
        <dbReference type="SAM" id="MobiDB-lite"/>
    </source>
</evidence>
<evidence type="ECO:0000256" key="2">
    <source>
        <dbReference type="ARBA" id="ARBA00023002"/>
    </source>
</evidence>
<dbReference type="RefSeq" id="WP_128493576.1">
    <property type="nucleotide sequence ID" value="NZ_RZNB01000001.1"/>
</dbReference>
<dbReference type="InterPro" id="IPR036291">
    <property type="entry name" value="NAD(P)-bd_dom_sf"/>
</dbReference>
<dbReference type="AlphaFoldDB" id="A0A3S3ZCU4"/>
<gene>
    <name evidence="4" type="ORF">ELQ90_01960</name>
</gene>
<dbReference type="PANTHER" id="PTHR24320">
    <property type="entry name" value="RETINOL DEHYDROGENASE"/>
    <property type="match status" value="1"/>
</dbReference>
<dbReference type="Pfam" id="PF00106">
    <property type="entry name" value="adh_short"/>
    <property type="match status" value="1"/>
</dbReference>
<dbReference type="PANTHER" id="PTHR24320:SF148">
    <property type="entry name" value="NAD(P)-BINDING ROSSMANN-FOLD SUPERFAMILY PROTEIN"/>
    <property type="match status" value="1"/>
</dbReference>
<proteinExistence type="inferred from homology"/>
<comment type="similarity">
    <text evidence="1">Belongs to the short-chain dehydrogenases/reductases (SDR) family.</text>
</comment>
<dbReference type="Gene3D" id="3.40.50.720">
    <property type="entry name" value="NAD(P)-binding Rossmann-like Domain"/>
    <property type="match status" value="1"/>
</dbReference>
<dbReference type="InterPro" id="IPR002347">
    <property type="entry name" value="SDR_fam"/>
</dbReference>
<dbReference type="EMBL" id="RZNB01000001">
    <property type="protein sequence ID" value="RWZ52733.1"/>
    <property type="molecule type" value="Genomic_DNA"/>
</dbReference>
<evidence type="ECO:0000256" key="1">
    <source>
        <dbReference type="ARBA" id="ARBA00006484"/>
    </source>
</evidence>
<reference evidence="4 5" key="1">
    <citation type="submission" date="2018-12" db="EMBL/GenBank/DDBJ databases">
        <authorList>
            <person name="Li F."/>
        </authorList>
    </citation>
    <scope>NUCLEOTIDE SEQUENCE [LARGE SCALE GENOMIC DNA]</scope>
    <source>
        <strain evidence="4 5">11W25H-1</strain>
    </source>
</reference>